<name>A0AAC9FER5_AMIAI</name>
<keyword evidence="1" id="KW-0614">Plasmid</keyword>
<keyword evidence="4" id="KW-1185">Reference proteome</keyword>
<evidence type="ECO:0000313" key="2">
    <source>
        <dbReference type="EMBL" id="MBB3708866.1"/>
    </source>
</evidence>
<accession>A0AAC9FER5</accession>
<dbReference type="KEGG" id="aak:AA2016_6494"/>
<evidence type="ECO:0000313" key="4">
    <source>
        <dbReference type="Proteomes" id="UP000577697"/>
    </source>
</evidence>
<dbReference type="AlphaFoldDB" id="A0AAC9FER5"/>
<sequence length="61" mass="7126">MHWKIIALAFGWRTTHDDDEDRLVVRHPKRRRHFTGAGAWRGAVLLSIRAPARADRKEARP</sequence>
<evidence type="ECO:0000313" key="1">
    <source>
        <dbReference type="EMBL" id="AMS45388.1"/>
    </source>
</evidence>
<protein>
    <submittedName>
        <fullName evidence="1">Uncharacterized protein</fullName>
    </submittedName>
</protein>
<dbReference type="EMBL" id="CP015008">
    <property type="protein sequence ID" value="AMS45388.1"/>
    <property type="molecule type" value="Genomic_DNA"/>
</dbReference>
<dbReference type="Proteomes" id="UP000075755">
    <property type="component" value="Plasmid pAA03"/>
</dbReference>
<reference evidence="2 4" key="2">
    <citation type="submission" date="2020-08" db="EMBL/GenBank/DDBJ databases">
        <title>Genomic Encyclopedia of Type Strains, Phase IV (KMG-IV): sequencing the most valuable type-strain genomes for metagenomic binning, comparative biology and taxonomic classification.</title>
        <authorList>
            <person name="Goeker M."/>
        </authorList>
    </citation>
    <scope>NUCLEOTIDE SEQUENCE [LARGE SCALE GENOMIC DNA]</scope>
    <source>
        <strain evidence="2 4">DSM 10368</strain>
    </source>
</reference>
<geneLocation type="plasmid" evidence="1 3">
    <name>pAA03</name>
</geneLocation>
<dbReference type="EMBL" id="JACICB010000023">
    <property type="protein sequence ID" value="MBB3708866.1"/>
    <property type="molecule type" value="Genomic_DNA"/>
</dbReference>
<gene>
    <name evidence="1" type="ORF">AA2016_6494</name>
    <name evidence="2" type="ORF">FHS67_005208</name>
</gene>
<proteinExistence type="predicted"/>
<evidence type="ECO:0000313" key="3">
    <source>
        <dbReference type="Proteomes" id="UP000075755"/>
    </source>
</evidence>
<reference evidence="1 3" key="1">
    <citation type="submission" date="2016-03" db="EMBL/GenBank/DDBJ databases">
        <title>Complete genome of Aminobacter aminovorans KCTC 2477.</title>
        <authorList>
            <person name="Kim K.M."/>
        </authorList>
    </citation>
    <scope>NUCLEOTIDE SEQUENCE [LARGE SCALE GENOMIC DNA]</scope>
    <source>
        <strain evidence="1 3">KCTC 2477</strain>
        <plasmid evidence="1 3">pAA03</plasmid>
    </source>
</reference>
<dbReference type="Proteomes" id="UP000577697">
    <property type="component" value="Unassembled WGS sequence"/>
</dbReference>
<organism evidence="1 3">
    <name type="scientific">Aminobacter aminovorans</name>
    <name type="common">Chelatobacter heintzii</name>
    <dbReference type="NCBI Taxonomy" id="83263"/>
    <lineage>
        <taxon>Bacteria</taxon>
        <taxon>Pseudomonadati</taxon>
        <taxon>Pseudomonadota</taxon>
        <taxon>Alphaproteobacteria</taxon>
        <taxon>Hyphomicrobiales</taxon>
        <taxon>Phyllobacteriaceae</taxon>
        <taxon>Aminobacter</taxon>
    </lineage>
</organism>
<dbReference type="RefSeq" id="WP_083948940.1">
    <property type="nucleotide sequence ID" value="NZ_CP015008.1"/>
</dbReference>